<dbReference type="PANTHER" id="PTHR48449">
    <property type="entry name" value="DUF1985 DOMAIN-CONTAINING PROTEIN"/>
    <property type="match status" value="1"/>
</dbReference>
<dbReference type="Proteomes" id="UP001280121">
    <property type="component" value="Unassembled WGS sequence"/>
</dbReference>
<reference evidence="1" key="1">
    <citation type="journal article" date="2023" name="Plant J.">
        <title>Genome sequences and population genomics provide insights into the demographic history, inbreeding, and mutation load of two 'living fossil' tree species of Dipteronia.</title>
        <authorList>
            <person name="Feng Y."/>
            <person name="Comes H.P."/>
            <person name="Chen J."/>
            <person name="Zhu S."/>
            <person name="Lu R."/>
            <person name="Zhang X."/>
            <person name="Li P."/>
            <person name="Qiu J."/>
            <person name="Olsen K.M."/>
            <person name="Qiu Y."/>
        </authorList>
    </citation>
    <scope>NUCLEOTIDE SEQUENCE</scope>
    <source>
        <strain evidence="1">KIB01</strain>
    </source>
</reference>
<accession>A0AAD9U2Z3</accession>
<keyword evidence="2" id="KW-1185">Reference proteome</keyword>
<comment type="caution">
    <text evidence="1">The sequence shown here is derived from an EMBL/GenBank/DDBJ whole genome shotgun (WGS) entry which is preliminary data.</text>
</comment>
<proteinExistence type="predicted"/>
<gene>
    <name evidence="1" type="ORF">Ddye_021763</name>
</gene>
<dbReference type="PANTHER" id="PTHR48449:SF1">
    <property type="entry name" value="DUF1985 DOMAIN-CONTAINING PROTEIN"/>
    <property type="match status" value="1"/>
</dbReference>
<name>A0AAD9U2Z3_9ROSI</name>
<sequence length="302" mass="34384">MLGNRSVRFSKVEFCLITGLQFGVIPDTSVYAEVENGIHQRYFPGADEVLLEEIRVVHTFGEFQKGYNVVKLCLIYMLNWILMRWTRDSRFQFGSFGWWRTSMRSMCSRGVPMCTCIPFTHSNMRLMGDGMGSRDVSRKRALTYIQWRLTTFMGGTVGQRVEVSWPRPVTVRDLSRRLRVSRPVTVSDMSRTLNERGIDRFGLPPLDLLYQERILVRALDMMETIAGLSEHPPTGGVGQESEVQLRTGPDTVQCWVLTSAFSDCRTYSPEDGHTGPLETRSPLAYQEAVDPSVAFVFAIDVE</sequence>
<dbReference type="AlphaFoldDB" id="A0AAD9U2Z3"/>
<organism evidence="1 2">
    <name type="scientific">Dipteronia dyeriana</name>
    <dbReference type="NCBI Taxonomy" id="168575"/>
    <lineage>
        <taxon>Eukaryota</taxon>
        <taxon>Viridiplantae</taxon>
        <taxon>Streptophyta</taxon>
        <taxon>Embryophyta</taxon>
        <taxon>Tracheophyta</taxon>
        <taxon>Spermatophyta</taxon>
        <taxon>Magnoliopsida</taxon>
        <taxon>eudicotyledons</taxon>
        <taxon>Gunneridae</taxon>
        <taxon>Pentapetalae</taxon>
        <taxon>rosids</taxon>
        <taxon>malvids</taxon>
        <taxon>Sapindales</taxon>
        <taxon>Sapindaceae</taxon>
        <taxon>Hippocastanoideae</taxon>
        <taxon>Acereae</taxon>
        <taxon>Dipteronia</taxon>
    </lineage>
</organism>
<dbReference type="EMBL" id="JANJYI010000006">
    <property type="protein sequence ID" value="KAK2646568.1"/>
    <property type="molecule type" value="Genomic_DNA"/>
</dbReference>
<evidence type="ECO:0000313" key="2">
    <source>
        <dbReference type="Proteomes" id="UP001280121"/>
    </source>
</evidence>
<evidence type="ECO:0000313" key="1">
    <source>
        <dbReference type="EMBL" id="KAK2646568.1"/>
    </source>
</evidence>
<protein>
    <submittedName>
        <fullName evidence="1">Uncharacterized protein</fullName>
    </submittedName>
</protein>